<comment type="caution">
    <text evidence="1">The sequence shown here is derived from an EMBL/GenBank/DDBJ whole genome shotgun (WGS) entry which is preliminary data.</text>
</comment>
<accession>A0A0G0AVM5</accession>
<proteinExistence type="predicted"/>
<reference evidence="1 2" key="1">
    <citation type="journal article" date="2015" name="Nature">
        <title>rRNA introns, odd ribosomes, and small enigmatic genomes across a large radiation of phyla.</title>
        <authorList>
            <person name="Brown C.T."/>
            <person name="Hug L.A."/>
            <person name="Thomas B.C."/>
            <person name="Sharon I."/>
            <person name="Castelle C.J."/>
            <person name="Singh A."/>
            <person name="Wilkins M.J."/>
            <person name="Williams K.H."/>
            <person name="Banfield J.F."/>
        </authorList>
    </citation>
    <scope>NUCLEOTIDE SEQUENCE [LARGE SCALE GENOMIC DNA]</scope>
</reference>
<dbReference type="Proteomes" id="UP000034688">
    <property type="component" value="Unassembled WGS sequence"/>
</dbReference>
<dbReference type="EMBL" id="LBPP01000004">
    <property type="protein sequence ID" value="KKP61243.1"/>
    <property type="molecule type" value="Genomic_DNA"/>
</dbReference>
<dbReference type="STRING" id="1618477.UR54_C0004G0017"/>
<evidence type="ECO:0000313" key="2">
    <source>
        <dbReference type="Proteomes" id="UP000034688"/>
    </source>
</evidence>
<dbReference type="AlphaFoldDB" id="A0A0G0AVM5"/>
<name>A0A0G0AVM5_9BACT</name>
<gene>
    <name evidence="1" type="ORF">UR54_C0004G0017</name>
</gene>
<organism evidence="1 2">
    <name type="scientific">Candidatus Roizmanbacteria bacterium GW2011_GWA2_34_18</name>
    <dbReference type="NCBI Taxonomy" id="1618477"/>
    <lineage>
        <taxon>Bacteria</taxon>
        <taxon>Candidatus Roizmaniibacteriota</taxon>
    </lineage>
</organism>
<protein>
    <submittedName>
        <fullName evidence="1">Uncharacterized protein</fullName>
    </submittedName>
</protein>
<evidence type="ECO:0000313" key="1">
    <source>
        <dbReference type="EMBL" id="KKP61243.1"/>
    </source>
</evidence>
<sequence length="137" mass="16020">MISSNISFTFGDIIEFYESKYVFLVATLRFVFIARILTEYNTKEAESLLKIHQNKGSSVEENPLFWFVRLTTEDFQGQWAHLAHAQQSSDSSKFFKKISSKKLVEADLIALKKEILEKRTWPELKREIKDIPTTNVR</sequence>